<dbReference type="AlphaFoldDB" id="A0A811YW43"/>
<sequence length="33" mass="4025">MMPTLLWRAIFFTQSINSNANCIWKHLHRHTKK</sequence>
<proteinExistence type="predicted"/>
<dbReference type="Proteomes" id="UP000645828">
    <property type="component" value="Unassembled WGS sequence"/>
</dbReference>
<evidence type="ECO:0000313" key="1">
    <source>
        <dbReference type="EMBL" id="CAD7680885.1"/>
    </source>
</evidence>
<dbReference type="EMBL" id="CAJHUB010000750">
    <property type="protein sequence ID" value="CAD7680885.1"/>
    <property type="molecule type" value="Genomic_DNA"/>
</dbReference>
<organism evidence="1 2">
    <name type="scientific">Nyctereutes procyonoides</name>
    <name type="common">Raccoon dog</name>
    <name type="synonym">Canis procyonoides</name>
    <dbReference type="NCBI Taxonomy" id="34880"/>
    <lineage>
        <taxon>Eukaryota</taxon>
        <taxon>Metazoa</taxon>
        <taxon>Chordata</taxon>
        <taxon>Craniata</taxon>
        <taxon>Vertebrata</taxon>
        <taxon>Euteleostomi</taxon>
        <taxon>Mammalia</taxon>
        <taxon>Eutheria</taxon>
        <taxon>Laurasiatheria</taxon>
        <taxon>Carnivora</taxon>
        <taxon>Caniformia</taxon>
        <taxon>Canidae</taxon>
        <taxon>Nyctereutes</taxon>
    </lineage>
</organism>
<gene>
    <name evidence="1" type="ORF">NYPRO_LOCUS13677</name>
</gene>
<name>A0A811YW43_NYCPR</name>
<evidence type="ECO:0000313" key="2">
    <source>
        <dbReference type="Proteomes" id="UP000645828"/>
    </source>
</evidence>
<accession>A0A811YW43</accession>
<keyword evidence="2" id="KW-1185">Reference proteome</keyword>
<comment type="caution">
    <text evidence="1">The sequence shown here is derived from an EMBL/GenBank/DDBJ whole genome shotgun (WGS) entry which is preliminary data.</text>
</comment>
<protein>
    <submittedName>
        <fullName evidence="1">(raccoon dog) hypothetical protein</fullName>
    </submittedName>
</protein>
<reference evidence="1" key="1">
    <citation type="submission" date="2020-12" db="EMBL/GenBank/DDBJ databases">
        <authorList>
            <consortium name="Molecular Ecology Group"/>
        </authorList>
    </citation>
    <scope>NUCLEOTIDE SEQUENCE</scope>
    <source>
        <strain evidence="1">TBG_1078</strain>
    </source>
</reference>